<dbReference type="GO" id="GO:0071345">
    <property type="term" value="P:cellular response to cytokine stimulus"/>
    <property type="evidence" value="ECO:0007669"/>
    <property type="project" value="UniProtKB-ARBA"/>
</dbReference>
<evidence type="ECO:0000259" key="7">
    <source>
        <dbReference type="PROSITE" id="PS50017"/>
    </source>
</evidence>
<dbReference type="Gene3D" id="1.10.533.10">
    <property type="entry name" value="Death Domain, Fas"/>
    <property type="match status" value="1"/>
</dbReference>
<dbReference type="SMART" id="SM00220">
    <property type="entry name" value="S_TKc"/>
    <property type="match status" value="1"/>
</dbReference>
<dbReference type="Proteomes" id="UP000001554">
    <property type="component" value="Unplaced"/>
</dbReference>
<dbReference type="GO" id="GO:0005524">
    <property type="term" value="F:ATP binding"/>
    <property type="evidence" value="ECO:0007669"/>
    <property type="project" value="UniProtKB-UniRule"/>
</dbReference>
<feature type="domain" description="Death" evidence="7">
    <location>
        <begin position="189"/>
        <end position="259"/>
    </location>
</feature>
<dbReference type="SUPFAM" id="SSF52075">
    <property type="entry name" value="Outer arm dynein light chain 1"/>
    <property type="match status" value="1"/>
</dbReference>
<dbReference type="InterPro" id="IPR000488">
    <property type="entry name" value="Death_dom"/>
</dbReference>
<evidence type="ECO:0000256" key="1">
    <source>
        <dbReference type="ARBA" id="ARBA00022527"/>
    </source>
</evidence>
<dbReference type="PANTHER" id="PTHR44329">
    <property type="entry name" value="SERINE/THREONINE-PROTEIN KINASE TNNI3K-RELATED"/>
    <property type="match status" value="1"/>
</dbReference>
<dbReference type="InterPro" id="IPR008271">
    <property type="entry name" value="Ser/Thr_kinase_AS"/>
</dbReference>
<reference evidence="9" key="1">
    <citation type="submission" date="2025-08" db="UniProtKB">
        <authorList>
            <consortium name="RefSeq"/>
        </authorList>
    </citation>
    <scope>IDENTIFICATION</scope>
    <source>
        <strain evidence="9">S238N-H82</strain>
        <tissue evidence="9">Testes</tissue>
    </source>
</reference>
<keyword evidence="9" id="KW-0808">Transferase</keyword>
<feature type="region of interest" description="Disordered" evidence="5">
    <location>
        <begin position="256"/>
        <end position="290"/>
    </location>
</feature>
<name>A0A9J7KCF3_BRAFL</name>
<dbReference type="InterPro" id="IPR011009">
    <property type="entry name" value="Kinase-like_dom_sf"/>
</dbReference>
<dbReference type="SMART" id="SM00005">
    <property type="entry name" value="DEATH"/>
    <property type="match status" value="1"/>
</dbReference>
<dbReference type="PANTHER" id="PTHR44329:SF291">
    <property type="entry name" value="PROTEIN KINASE DOMAIN-CONTAINING PROTEIN"/>
    <property type="match status" value="1"/>
</dbReference>
<gene>
    <name evidence="9" type="primary">LOC118408570</name>
</gene>
<keyword evidence="1" id="KW-0723">Serine/threonine-protein kinase</keyword>
<dbReference type="Pfam" id="PF07714">
    <property type="entry name" value="PK_Tyr_Ser-Thr"/>
    <property type="match status" value="1"/>
</dbReference>
<dbReference type="InterPro" id="IPR000719">
    <property type="entry name" value="Prot_kinase_dom"/>
</dbReference>
<sequence>MNPIRRLPNDVTRLARLKTLSVPGCQFDEFPRQVLHLKTLEELYAGQNGGRKFDMVPDEVGNLQHLWLLSLEYNLLRTLPSTMSHLHNLRVVQLPNNKFDTFPEVLCELPAMEKLDIRNNNITRLLTALHRADKLRDLDVSGNPLTYPPQDVCEQGTGAIMAFLKQEARKDERILRAFNRLSVRMSQTQWKPLARSLGLSNRAMDAIKASAPDDVPDQVYQTLVQWREKEGEAATLSALEQHLRDLDFQQLADQLLPTPRTPDRRGQETGAVGSVDGQEKDGPQNSARKYPSVTVDQKFPIINFDRLEEQSILGRGGFAYVKKARHLDWKQDVAVKCLLTRQIEGSEQDVLYSEARKLKLASNSAHVISLLGVCLDPNFAIVMPYMENGSLAGLLRDVDVPWALRWRMAHEISLGMTFLHCQNPQILHCDLKAENVLLDGDFHVKISDFGLSKWKMRSRVVTQTSPEGSTITHAPPEYFLDINLVPTPMFDVYSFGVLLWEIITRAEPYGNAMNSALIRLAVTSGQRPDLTLVPTDLPDVSTVSQLMQTCWSQNPEDRPTFQACADRLLAVTSRSSKEDILQAIIDVMKARKN</sequence>
<evidence type="ECO:0000313" key="9">
    <source>
        <dbReference type="RefSeq" id="XP_035665271.1"/>
    </source>
</evidence>
<keyword evidence="9" id="KW-0418">Kinase</keyword>
<dbReference type="Pfam" id="PF00531">
    <property type="entry name" value="Death"/>
    <property type="match status" value="1"/>
</dbReference>
<evidence type="ECO:0000259" key="6">
    <source>
        <dbReference type="PROSITE" id="PS50011"/>
    </source>
</evidence>
<dbReference type="GO" id="GO:0004674">
    <property type="term" value="F:protein serine/threonine kinase activity"/>
    <property type="evidence" value="ECO:0007669"/>
    <property type="project" value="UniProtKB-KW"/>
</dbReference>
<dbReference type="PROSITE" id="PS00107">
    <property type="entry name" value="PROTEIN_KINASE_ATP"/>
    <property type="match status" value="1"/>
</dbReference>
<dbReference type="GO" id="GO:0043123">
    <property type="term" value="P:positive regulation of canonical NF-kappaB signal transduction"/>
    <property type="evidence" value="ECO:0007669"/>
    <property type="project" value="UniProtKB-ARBA"/>
</dbReference>
<dbReference type="GO" id="GO:0007165">
    <property type="term" value="P:signal transduction"/>
    <property type="evidence" value="ECO:0007669"/>
    <property type="project" value="InterPro"/>
</dbReference>
<dbReference type="PROSITE" id="PS00108">
    <property type="entry name" value="PROTEIN_KINASE_ST"/>
    <property type="match status" value="1"/>
</dbReference>
<dbReference type="GO" id="GO:0009893">
    <property type="term" value="P:positive regulation of metabolic process"/>
    <property type="evidence" value="ECO:0007669"/>
    <property type="project" value="UniProtKB-ARBA"/>
</dbReference>
<evidence type="ECO:0000313" key="8">
    <source>
        <dbReference type="Proteomes" id="UP000001554"/>
    </source>
</evidence>
<feature type="domain" description="Protein kinase" evidence="6">
    <location>
        <begin position="307"/>
        <end position="569"/>
    </location>
</feature>
<dbReference type="SUPFAM" id="SSF56112">
    <property type="entry name" value="Protein kinase-like (PK-like)"/>
    <property type="match status" value="1"/>
</dbReference>
<dbReference type="SUPFAM" id="SSF47986">
    <property type="entry name" value="DEATH domain"/>
    <property type="match status" value="1"/>
</dbReference>
<keyword evidence="8" id="KW-1185">Reference proteome</keyword>
<organism evidence="8 9">
    <name type="scientific">Branchiostoma floridae</name>
    <name type="common">Florida lancelet</name>
    <name type="synonym">Amphioxus</name>
    <dbReference type="NCBI Taxonomy" id="7739"/>
    <lineage>
        <taxon>Eukaryota</taxon>
        <taxon>Metazoa</taxon>
        <taxon>Chordata</taxon>
        <taxon>Cephalochordata</taxon>
        <taxon>Leptocardii</taxon>
        <taxon>Amphioxiformes</taxon>
        <taxon>Branchiostomatidae</taxon>
        <taxon>Branchiostoma</taxon>
    </lineage>
</organism>
<dbReference type="InterPro" id="IPR032675">
    <property type="entry name" value="LRR_dom_sf"/>
</dbReference>
<dbReference type="AlphaFoldDB" id="A0A9J7KCF3"/>
<dbReference type="GeneID" id="118408570"/>
<dbReference type="InterPro" id="IPR017441">
    <property type="entry name" value="Protein_kinase_ATP_BS"/>
</dbReference>
<dbReference type="PROSITE" id="PS50017">
    <property type="entry name" value="DEATH_DOMAIN"/>
    <property type="match status" value="1"/>
</dbReference>
<keyword evidence="3 4" id="KW-0067">ATP-binding</keyword>
<dbReference type="Gene3D" id="3.80.10.10">
    <property type="entry name" value="Ribonuclease Inhibitor"/>
    <property type="match status" value="1"/>
</dbReference>
<dbReference type="OrthoDB" id="4062651at2759"/>
<dbReference type="InterPro" id="IPR051681">
    <property type="entry name" value="Ser/Thr_Kinases-Pseudokinases"/>
</dbReference>
<dbReference type="KEGG" id="bfo:118408570"/>
<evidence type="ECO:0000256" key="2">
    <source>
        <dbReference type="ARBA" id="ARBA00022741"/>
    </source>
</evidence>
<dbReference type="PROSITE" id="PS50011">
    <property type="entry name" value="PROTEIN_KINASE_DOM"/>
    <property type="match status" value="1"/>
</dbReference>
<dbReference type="Gene3D" id="1.10.510.10">
    <property type="entry name" value="Transferase(Phosphotransferase) domain 1"/>
    <property type="match status" value="1"/>
</dbReference>
<feature type="binding site" evidence="4">
    <location>
        <position position="336"/>
    </location>
    <ligand>
        <name>ATP</name>
        <dbReference type="ChEBI" id="CHEBI:30616"/>
    </ligand>
</feature>
<dbReference type="CDD" id="cd01670">
    <property type="entry name" value="Death"/>
    <property type="match status" value="1"/>
</dbReference>
<dbReference type="GO" id="GO:0045087">
    <property type="term" value="P:innate immune response"/>
    <property type="evidence" value="ECO:0007669"/>
    <property type="project" value="UniProtKB-ARBA"/>
</dbReference>
<proteinExistence type="predicted"/>
<dbReference type="InterPro" id="IPR011029">
    <property type="entry name" value="DEATH-like_dom_sf"/>
</dbReference>
<accession>A0A9J7KCF3</accession>
<protein>
    <submittedName>
        <fullName evidence="9">Probable serine/threonine-protein kinase DDB_G0271682</fullName>
    </submittedName>
</protein>
<dbReference type="RefSeq" id="XP_035665271.1">
    <property type="nucleotide sequence ID" value="XM_035809378.1"/>
</dbReference>
<evidence type="ECO:0000256" key="5">
    <source>
        <dbReference type="SAM" id="MobiDB-lite"/>
    </source>
</evidence>
<evidence type="ECO:0000256" key="4">
    <source>
        <dbReference type="PROSITE-ProRule" id="PRU10141"/>
    </source>
</evidence>
<dbReference type="FunFam" id="1.10.510.10:FF:002756">
    <property type="match status" value="1"/>
</dbReference>
<evidence type="ECO:0000256" key="3">
    <source>
        <dbReference type="ARBA" id="ARBA00022840"/>
    </source>
</evidence>
<dbReference type="InterPro" id="IPR001245">
    <property type="entry name" value="Ser-Thr/Tyr_kinase_cat_dom"/>
</dbReference>
<dbReference type="GO" id="GO:0031349">
    <property type="term" value="P:positive regulation of defense response"/>
    <property type="evidence" value="ECO:0007669"/>
    <property type="project" value="UniProtKB-ARBA"/>
</dbReference>
<keyword evidence="2 4" id="KW-0547">Nucleotide-binding</keyword>